<dbReference type="InterPro" id="IPR021808">
    <property type="entry name" value="DUF3383"/>
</dbReference>
<dbReference type="RefSeq" id="WP_182333850.1">
    <property type="nucleotide sequence ID" value="NZ_JACGCZ010000009.1"/>
</dbReference>
<name>A0A7W2LK24_9PSED</name>
<sequence>MPYPAENIINIVTNIRAAGLGTANFGAGMVFADFDSSTDTTFAEGTYRDYGSSAAVAANFNIASDVYLAALAWFSAVPKPKSLRVYLRKEDDSPVESLNDALNKRIWFYWFEFESTIRANDDDVLALAAAGDAAGKFYAFTSNSAAIRDPALTNDIMTKAKTQGSRRLFVESHASAKYAGFELAAAFSRVNFNAANSTMTGELKKLPGIPAEDLDQTAYSSMIQKGAVFYTKVETGGQVDDGRVINSRTTSTYGEFIDDVFNLDAFVNYLTVNLYNALANVPTKLKQTPEGQQVLIDAAAQIGQRFIDNGYLGPRTFTSDETGEEVLSDGYEILSKAIDILDLTDAERADRKSAPIIMRLFRAGAIHAVDVTVNVD</sequence>
<accession>A0A7W2LK24</accession>
<dbReference type="Pfam" id="PF11863">
    <property type="entry name" value="DUF3383"/>
    <property type="match status" value="1"/>
</dbReference>
<evidence type="ECO:0000313" key="2">
    <source>
        <dbReference type="Proteomes" id="UP000590738"/>
    </source>
</evidence>
<protein>
    <submittedName>
        <fullName evidence="1">DUF3383 family protein</fullName>
    </submittedName>
</protein>
<proteinExistence type="predicted"/>
<evidence type="ECO:0000313" key="1">
    <source>
        <dbReference type="EMBL" id="MBA6142341.1"/>
    </source>
</evidence>
<organism evidence="1 2">
    <name type="scientific">Pseudomonas juntendi</name>
    <dbReference type="NCBI Taxonomy" id="2666183"/>
    <lineage>
        <taxon>Bacteria</taxon>
        <taxon>Pseudomonadati</taxon>
        <taxon>Pseudomonadota</taxon>
        <taxon>Gammaproteobacteria</taxon>
        <taxon>Pseudomonadales</taxon>
        <taxon>Pseudomonadaceae</taxon>
        <taxon>Pseudomonas</taxon>
    </lineage>
</organism>
<dbReference type="Proteomes" id="UP000590738">
    <property type="component" value="Unassembled WGS sequence"/>
</dbReference>
<gene>
    <name evidence="1" type="ORF">H4B97_07630</name>
</gene>
<comment type="caution">
    <text evidence="1">The sequence shown here is derived from an EMBL/GenBank/DDBJ whole genome shotgun (WGS) entry which is preliminary data.</text>
</comment>
<reference evidence="1 2" key="1">
    <citation type="submission" date="2020-07" db="EMBL/GenBank/DDBJ databases">
        <title>Diversity of carbapenemase encoding genes among Pseudomonas putida group clinical isolates in a tertiary Brazilian hospital.</title>
        <authorList>
            <person name="Alberto-Lei F."/>
            <person name="Nodari C.S."/>
            <person name="Streling A.P."/>
            <person name="Paulino J.T."/>
            <person name="Bessa-Neto F.O."/>
            <person name="Cayo R."/>
            <person name="Gales A.C."/>
        </authorList>
    </citation>
    <scope>NUCLEOTIDE SEQUENCE [LARGE SCALE GENOMIC DNA]</scope>
    <source>
        <strain evidence="1 2">12273</strain>
    </source>
</reference>
<dbReference type="EMBL" id="JACGCZ010000009">
    <property type="protein sequence ID" value="MBA6142341.1"/>
    <property type="molecule type" value="Genomic_DNA"/>
</dbReference>
<dbReference type="AlphaFoldDB" id="A0A7W2LK24"/>